<dbReference type="InterPro" id="IPR003593">
    <property type="entry name" value="AAA+_ATPase"/>
</dbReference>
<dbReference type="PANTHER" id="PTHR43394:SF1">
    <property type="entry name" value="ATP-BINDING CASSETTE SUB-FAMILY B MEMBER 10, MITOCHONDRIAL"/>
    <property type="match status" value="1"/>
</dbReference>
<dbReference type="PROSITE" id="PS50893">
    <property type="entry name" value="ABC_TRANSPORTER_2"/>
    <property type="match status" value="1"/>
</dbReference>
<dbReference type="AlphaFoldDB" id="A0A0C1U0N9"/>
<evidence type="ECO:0000259" key="10">
    <source>
        <dbReference type="PROSITE" id="PS50893"/>
    </source>
</evidence>
<keyword evidence="4 9" id="KW-0812">Transmembrane</keyword>
<dbReference type="InterPro" id="IPR017871">
    <property type="entry name" value="ABC_transporter-like_CS"/>
</dbReference>
<feature type="transmembrane region" description="Helical" evidence="9">
    <location>
        <begin position="272"/>
        <end position="296"/>
    </location>
</feature>
<dbReference type="InterPro" id="IPR027417">
    <property type="entry name" value="P-loop_NTPase"/>
</dbReference>
<dbReference type="STRING" id="29341.RSJ17_16425"/>
<dbReference type="PROSITE" id="PS00211">
    <property type="entry name" value="ABC_TRANSPORTER_1"/>
    <property type="match status" value="1"/>
</dbReference>
<keyword evidence="7 9" id="KW-1133">Transmembrane helix</keyword>
<dbReference type="Gene3D" id="3.40.50.300">
    <property type="entry name" value="P-loop containing nucleotide triphosphate hydrolases"/>
    <property type="match status" value="1"/>
</dbReference>
<dbReference type="InterPro" id="IPR039421">
    <property type="entry name" value="Type_1_exporter"/>
</dbReference>
<keyword evidence="6" id="KW-0067">ATP-binding</keyword>
<evidence type="ECO:0000256" key="9">
    <source>
        <dbReference type="SAM" id="Phobius"/>
    </source>
</evidence>
<evidence type="ECO:0000256" key="2">
    <source>
        <dbReference type="ARBA" id="ARBA00022448"/>
    </source>
</evidence>
<reference evidence="12 13" key="1">
    <citation type="journal article" date="2015" name="Infect. Genet. Evol.">
        <title>Genomic sequences of six botulinum neurotoxin-producing strains representing three clostridial species illustrate the mobility and diversity of botulinum neurotoxin genes.</title>
        <authorList>
            <person name="Smith T.J."/>
            <person name="Hill K.K."/>
            <person name="Xie G."/>
            <person name="Foley B.T."/>
            <person name="Williamson C.H."/>
            <person name="Foster J.T."/>
            <person name="Johnson S.L."/>
            <person name="Chertkov O."/>
            <person name="Teshima H."/>
            <person name="Gibbons H.S."/>
            <person name="Johnsky L.A."/>
            <person name="Karavis M.A."/>
            <person name="Smith L.A."/>
        </authorList>
    </citation>
    <scope>NUCLEOTIDE SEQUENCE [LARGE SCALE GENOMIC DNA]</scope>
    <source>
        <strain evidence="12 13">CDC 2741</strain>
    </source>
</reference>
<evidence type="ECO:0000256" key="1">
    <source>
        <dbReference type="ARBA" id="ARBA00004651"/>
    </source>
</evidence>
<dbReference type="GO" id="GO:0005886">
    <property type="term" value="C:plasma membrane"/>
    <property type="evidence" value="ECO:0007669"/>
    <property type="project" value="UniProtKB-SubCell"/>
</dbReference>
<feature type="transmembrane region" description="Helical" evidence="9">
    <location>
        <begin position="20"/>
        <end position="39"/>
    </location>
</feature>
<feature type="domain" description="ABC transporter" evidence="10">
    <location>
        <begin position="335"/>
        <end position="570"/>
    </location>
</feature>
<feature type="domain" description="ABC transmembrane type-1" evidence="11">
    <location>
        <begin position="16"/>
        <end position="298"/>
    </location>
</feature>
<organism evidence="12 13">
    <name type="scientific">Clostridium argentinense CDC 2741</name>
    <dbReference type="NCBI Taxonomy" id="1418104"/>
    <lineage>
        <taxon>Bacteria</taxon>
        <taxon>Bacillati</taxon>
        <taxon>Bacillota</taxon>
        <taxon>Clostridia</taxon>
        <taxon>Eubacteriales</taxon>
        <taxon>Clostridiaceae</taxon>
        <taxon>Clostridium</taxon>
    </lineage>
</organism>
<dbReference type="EMBL" id="AYSO01000017">
    <property type="protein sequence ID" value="KIE46384.1"/>
    <property type="molecule type" value="Genomic_DNA"/>
</dbReference>
<dbReference type="OrthoDB" id="9762778at2"/>
<dbReference type="Pfam" id="PF00664">
    <property type="entry name" value="ABC_membrane"/>
    <property type="match status" value="1"/>
</dbReference>
<keyword evidence="8 9" id="KW-0472">Membrane</keyword>
<evidence type="ECO:0000256" key="7">
    <source>
        <dbReference type="ARBA" id="ARBA00022989"/>
    </source>
</evidence>
<evidence type="ECO:0000256" key="6">
    <source>
        <dbReference type="ARBA" id="ARBA00022840"/>
    </source>
</evidence>
<dbReference type="SUPFAM" id="SSF52540">
    <property type="entry name" value="P-loop containing nucleoside triphosphate hydrolases"/>
    <property type="match status" value="1"/>
</dbReference>
<gene>
    <name evidence="12" type="ORF">U732_1818</name>
</gene>
<dbReference type="SUPFAM" id="SSF90123">
    <property type="entry name" value="ABC transporter transmembrane region"/>
    <property type="match status" value="1"/>
</dbReference>
<keyword evidence="13" id="KW-1185">Reference proteome</keyword>
<dbReference type="PROSITE" id="PS50929">
    <property type="entry name" value="ABC_TM1F"/>
    <property type="match status" value="1"/>
</dbReference>
<comment type="subcellular location">
    <subcellularLocation>
        <location evidence="1">Cell membrane</location>
        <topology evidence="1">Multi-pass membrane protein</topology>
    </subcellularLocation>
</comment>
<dbReference type="Gene3D" id="1.20.1560.10">
    <property type="entry name" value="ABC transporter type 1, transmembrane domain"/>
    <property type="match status" value="1"/>
</dbReference>
<evidence type="ECO:0000313" key="13">
    <source>
        <dbReference type="Proteomes" id="UP000031366"/>
    </source>
</evidence>
<evidence type="ECO:0000313" key="12">
    <source>
        <dbReference type="EMBL" id="KIE46384.1"/>
    </source>
</evidence>
<feature type="transmembrane region" description="Helical" evidence="9">
    <location>
        <begin position="238"/>
        <end position="260"/>
    </location>
</feature>
<feature type="transmembrane region" description="Helical" evidence="9">
    <location>
        <begin position="133"/>
        <end position="151"/>
    </location>
</feature>
<dbReference type="InterPro" id="IPR036640">
    <property type="entry name" value="ABC1_TM_sf"/>
</dbReference>
<dbReference type="Pfam" id="PF00005">
    <property type="entry name" value="ABC_tran"/>
    <property type="match status" value="1"/>
</dbReference>
<dbReference type="PANTHER" id="PTHR43394">
    <property type="entry name" value="ATP-DEPENDENT PERMEASE MDL1, MITOCHONDRIAL"/>
    <property type="match status" value="1"/>
</dbReference>
<evidence type="ECO:0000256" key="5">
    <source>
        <dbReference type="ARBA" id="ARBA00022741"/>
    </source>
</evidence>
<keyword evidence="3" id="KW-1003">Cell membrane</keyword>
<dbReference type="Proteomes" id="UP000031366">
    <property type="component" value="Unassembled WGS sequence"/>
</dbReference>
<name>A0A0C1U0N9_9CLOT</name>
<feature type="transmembrane region" description="Helical" evidence="9">
    <location>
        <begin position="157"/>
        <end position="174"/>
    </location>
</feature>
<dbReference type="GO" id="GO:0015421">
    <property type="term" value="F:ABC-type oligopeptide transporter activity"/>
    <property type="evidence" value="ECO:0007669"/>
    <property type="project" value="TreeGrafter"/>
</dbReference>
<dbReference type="RefSeq" id="WP_039633701.1">
    <property type="nucleotide sequence ID" value="NZ_AYSO01000017.1"/>
</dbReference>
<dbReference type="CDD" id="cd18548">
    <property type="entry name" value="ABC_6TM_Tm287_like"/>
    <property type="match status" value="1"/>
</dbReference>
<dbReference type="GO" id="GO:0005524">
    <property type="term" value="F:ATP binding"/>
    <property type="evidence" value="ECO:0007669"/>
    <property type="project" value="UniProtKB-KW"/>
</dbReference>
<proteinExistence type="predicted"/>
<accession>A0A0C1U0N9</accession>
<dbReference type="FunFam" id="3.40.50.300:FF:000221">
    <property type="entry name" value="Multidrug ABC transporter ATP-binding protein"/>
    <property type="match status" value="1"/>
</dbReference>
<protein>
    <submittedName>
        <fullName evidence="12">ABC transporter family protein</fullName>
    </submittedName>
</protein>
<keyword evidence="5" id="KW-0547">Nucleotide-binding</keyword>
<evidence type="ECO:0000256" key="3">
    <source>
        <dbReference type="ARBA" id="ARBA00022475"/>
    </source>
</evidence>
<comment type="caution">
    <text evidence="12">The sequence shown here is derived from an EMBL/GenBank/DDBJ whole genome shotgun (WGS) entry which is preliminary data.</text>
</comment>
<evidence type="ECO:0000256" key="8">
    <source>
        <dbReference type="ARBA" id="ARBA00023136"/>
    </source>
</evidence>
<dbReference type="GO" id="GO:0016887">
    <property type="term" value="F:ATP hydrolysis activity"/>
    <property type="evidence" value="ECO:0007669"/>
    <property type="project" value="InterPro"/>
</dbReference>
<sequence length="582" mass="64424">MFKLFRFIKPYKKQVILGPIFKLLEAIFEISIPTIMILIVDKGIKIGSTSYILKIGGIMFLMATLGVISSFTCQYFASIASQGFGTILRDKLFKKIGTLSYNEIDKFGTASLINRVINDVNQLQLALAMFIRLAIRVPFLCIGGIIMVMFLDVKLSTIMYLSIPIFALVLYVIMSRSLPLYKTVQKKLDKLALILRENLSGVRVVRAFSRMEYEKVRFESANEDQANTSIKVGKISALTSPITSIIMNFSILFILWFGGIRVNNGAITTGKIIAYINYTTLILSALIIVANLIIIFTKAAASASRVNEIFDTNPSIEYNDVLLRDRKSDENVSLIKFENVSFAYKNSKEYSINNASFEIESGQTVGIIGGTGSGKTTLINLIPRLYDVSEGKVLINGIDVREYSKEELGEKIGVVPQKAILFSGTVSENIRWGKENASIREVKKAAEISKAEEFIEKLPLKYETNISQGGVNLSGGQKQRLTIARALVGNPQILIMDDSLSALDYATDAALRSDLKKNTKGMTVIMVSQRVSTIKAADRIIVLDDGLVSGVGTHEELISNCSVYKEICNSQLSKESDEVEKE</sequence>
<evidence type="ECO:0000259" key="11">
    <source>
        <dbReference type="PROSITE" id="PS50929"/>
    </source>
</evidence>
<feature type="transmembrane region" description="Helical" evidence="9">
    <location>
        <begin position="51"/>
        <end position="77"/>
    </location>
</feature>
<dbReference type="InterPro" id="IPR011527">
    <property type="entry name" value="ABC1_TM_dom"/>
</dbReference>
<dbReference type="SMART" id="SM00382">
    <property type="entry name" value="AAA"/>
    <property type="match status" value="1"/>
</dbReference>
<evidence type="ECO:0000256" key="4">
    <source>
        <dbReference type="ARBA" id="ARBA00022692"/>
    </source>
</evidence>
<dbReference type="InterPro" id="IPR003439">
    <property type="entry name" value="ABC_transporter-like_ATP-bd"/>
</dbReference>
<keyword evidence="2" id="KW-0813">Transport</keyword>